<evidence type="ECO:0000313" key="3">
    <source>
        <dbReference type="EMBL" id="KTB11782.1"/>
    </source>
</evidence>
<dbReference type="EMBL" id="LLZZ01000012">
    <property type="protein sequence ID" value="KTB13318.1"/>
    <property type="molecule type" value="Genomic_DNA"/>
</dbReference>
<evidence type="ECO:0000256" key="1">
    <source>
        <dbReference type="SAM" id="Coils"/>
    </source>
</evidence>
<dbReference type="Pfam" id="PF11055">
    <property type="entry name" value="Gsf2"/>
    <property type="match status" value="1"/>
</dbReference>
<sequence>MEVYVRLNDDCEHDYAFQVDKEDTIKTRVEKIFTSNLNEIMVLRPTIFHEKKPYAFKKSVHPGFLTEGGCLLFDYDAADQKYVKDLDYDKPLFEQLWPGQLIVPQWRYSKKYVTIFALLMAGWLYTDLPDVISPTPGICLTNQLSRMLLPFVRRMELYELAAKLEAEIQVNFSSVDAQWLFFVLHILKIILIITFFYSGMANPISFNPYRLWNLRNELDVHNPKFKNMLKSIGWIGARRATFDAYQGNYYNHMLEKYGGQVRAYRAGVIKRIASPGVQLHDGEGFQTPLKERFTGSTFKEMKENERFVLSEEYFVELENNLKENLDKCNGDIGKMNMEIRRFRRFGIYEPNEKLLELVTIRRARADKEKAEAEAAEAEKKKEK</sequence>
<proteinExistence type="predicted"/>
<dbReference type="GO" id="GO:0006457">
    <property type="term" value="P:protein folding"/>
    <property type="evidence" value="ECO:0007669"/>
    <property type="project" value="EnsemblFungi"/>
</dbReference>
<dbReference type="InterPro" id="IPR022757">
    <property type="entry name" value="Gsf2"/>
</dbReference>
<dbReference type="VEuPathDB" id="FungiDB:B1J91_L01485g"/>
<feature type="coiled-coil region" evidence="1">
    <location>
        <begin position="355"/>
        <end position="382"/>
    </location>
</feature>
<name>A0A0W0DAB6_CANGB</name>
<accession>A0A0W0DAB6</accession>
<dbReference type="EMBL" id="LLZZ01000028">
    <property type="protein sequence ID" value="KTB11782.1"/>
    <property type="molecule type" value="Genomic_DNA"/>
</dbReference>
<protein>
    <submittedName>
        <fullName evidence="3">Glucose-signaling factor 2</fullName>
    </submittedName>
</protein>
<keyword evidence="2" id="KW-0472">Membrane</keyword>
<comment type="caution">
    <text evidence="3">The sequence shown here is derived from an EMBL/GenBank/DDBJ whole genome shotgun (WGS) entry which is preliminary data.</text>
</comment>
<evidence type="ECO:0000313" key="4">
    <source>
        <dbReference type="EMBL" id="KTB13318.1"/>
    </source>
</evidence>
<reference evidence="3 5" key="1">
    <citation type="submission" date="2015-10" db="EMBL/GenBank/DDBJ databases">
        <title>Draft genomes sequences of Candida glabrata isolates 1A, 1B, 2A, 2B, 3A and 3B.</title>
        <authorList>
            <person name="Haavelsrud O.E."/>
            <person name="Gaustad P."/>
        </authorList>
    </citation>
    <scope>NUCLEOTIDE SEQUENCE [LARGE SCALE GENOMIC DNA]</scope>
    <source>
        <strain evidence="3">910700640</strain>
    </source>
</reference>
<dbReference type="GO" id="GO:0051082">
    <property type="term" value="F:unfolded protein binding"/>
    <property type="evidence" value="ECO:0007669"/>
    <property type="project" value="EnsemblFungi"/>
</dbReference>
<dbReference type="VEuPathDB" id="FungiDB:GWK60_L05357"/>
<keyword evidence="2" id="KW-1133">Transmembrane helix</keyword>
<dbReference type="OrthoDB" id="4076669at2759"/>
<feature type="transmembrane region" description="Helical" evidence="2">
    <location>
        <begin position="179"/>
        <end position="200"/>
    </location>
</feature>
<dbReference type="AlphaFoldDB" id="A0A0W0DAB6"/>
<gene>
    <name evidence="3" type="ORF">AO440_003840</name>
    <name evidence="4" type="ORF">AO440_005758</name>
</gene>
<dbReference type="VEuPathDB" id="FungiDB:GW608_L05357"/>
<dbReference type="VEuPathDB" id="FungiDB:GVI51_L01265"/>
<keyword evidence="2" id="KW-0812">Transmembrane</keyword>
<keyword evidence="1" id="KW-0175">Coiled coil</keyword>
<dbReference type="OMA" id="IMLAWLY"/>
<dbReference type="VEuPathDB" id="FungiDB:CAGL0L01485g"/>
<evidence type="ECO:0000313" key="5">
    <source>
        <dbReference type="Proteomes" id="UP000054886"/>
    </source>
</evidence>
<evidence type="ECO:0000256" key="2">
    <source>
        <dbReference type="SAM" id="Phobius"/>
    </source>
</evidence>
<dbReference type="GO" id="GO:0005789">
    <property type="term" value="C:endoplasmic reticulum membrane"/>
    <property type="evidence" value="ECO:0007669"/>
    <property type="project" value="EnsemblFungi"/>
</dbReference>
<dbReference type="GO" id="GO:0034394">
    <property type="term" value="P:protein localization to cell surface"/>
    <property type="evidence" value="ECO:0007669"/>
    <property type="project" value="EnsemblFungi"/>
</dbReference>
<dbReference type="Proteomes" id="UP000054886">
    <property type="component" value="Unassembled WGS sequence"/>
</dbReference>
<organism evidence="3 5">
    <name type="scientific">Candida glabrata</name>
    <name type="common">Yeast</name>
    <name type="synonym">Torulopsis glabrata</name>
    <dbReference type="NCBI Taxonomy" id="5478"/>
    <lineage>
        <taxon>Eukaryota</taxon>
        <taxon>Fungi</taxon>
        <taxon>Dikarya</taxon>
        <taxon>Ascomycota</taxon>
        <taxon>Saccharomycotina</taxon>
        <taxon>Saccharomycetes</taxon>
        <taxon>Saccharomycetales</taxon>
        <taxon>Saccharomycetaceae</taxon>
        <taxon>Nakaseomyces</taxon>
    </lineage>
</organism>